<gene>
    <name evidence="1" type="ORF">Vadar_026020</name>
</gene>
<dbReference type="EMBL" id="CM037157">
    <property type="protein sequence ID" value="KAH7849986.1"/>
    <property type="molecule type" value="Genomic_DNA"/>
</dbReference>
<dbReference type="Proteomes" id="UP000828048">
    <property type="component" value="Chromosome 7"/>
</dbReference>
<keyword evidence="2" id="KW-1185">Reference proteome</keyword>
<evidence type="ECO:0000313" key="1">
    <source>
        <dbReference type="EMBL" id="KAH7849986.1"/>
    </source>
</evidence>
<organism evidence="1 2">
    <name type="scientific">Vaccinium darrowii</name>
    <dbReference type="NCBI Taxonomy" id="229202"/>
    <lineage>
        <taxon>Eukaryota</taxon>
        <taxon>Viridiplantae</taxon>
        <taxon>Streptophyta</taxon>
        <taxon>Embryophyta</taxon>
        <taxon>Tracheophyta</taxon>
        <taxon>Spermatophyta</taxon>
        <taxon>Magnoliopsida</taxon>
        <taxon>eudicotyledons</taxon>
        <taxon>Gunneridae</taxon>
        <taxon>Pentapetalae</taxon>
        <taxon>asterids</taxon>
        <taxon>Ericales</taxon>
        <taxon>Ericaceae</taxon>
        <taxon>Vaccinioideae</taxon>
        <taxon>Vaccinieae</taxon>
        <taxon>Vaccinium</taxon>
    </lineage>
</organism>
<proteinExistence type="predicted"/>
<protein>
    <submittedName>
        <fullName evidence="1">Uncharacterized protein</fullName>
    </submittedName>
</protein>
<comment type="caution">
    <text evidence="1">The sequence shown here is derived from an EMBL/GenBank/DDBJ whole genome shotgun (WGS) entry which is preliminary data.</text>
</comment>
<sequence length="214" mass="24320">MGLPENHLFVRCSITSSSKNYVAALLKGSFEDSADNKLIDIPVVISDLPSIDQRLCNRTHEGALGQGIWCREDGCVFNAVFCPFCDSPDNCLGVQVMATDASNIHLLDKVLFYHDRLEIKDSEASKEKVSLQLYRGICWFLFMIYHQLMAQPPIVWFLWQLRNSHTSLHRRTPMAGGLLDQRYNCQREGFFLPQGSKVEPRQKKLGSIIAFLLP</sequence>
<name>A0ACB7Y9H4_9ERIC</name>
<reference evidence="1 2" key="1">
    <citation type="journal article" date="2021" name="Hortic Res">
        <title>High-quality reference genome and annotation aids understanding of berry development for evergreen blueberry (Vaccinium darrowii).</title>
        <authorList>
            <person name="Yu J."/>
            <person name="Hulse-Kemp A.M."/>
            <person name="Babiker E."/>
            <person name="Staton M."/>
        </authorList>
    </citation>
    <scope>NUCLEOTIDE SEQUENCE [LARGE SCALE GENOMIC DNA]</scope>
    <source>
        <strain evidence="2">cv. NJ 8807/NJ 8810</strain>
        <tissue evidence="1">Young leaf</tissue>
    </source>
</reference>
<accession>A0ACB7Y9H4</accession>
<evidence type="ECO:0000313" key="2">
    <source>
        <dbReference type="Proteomes" id="UP000828048"/>
    </source>
</evidence>